<evidence type="ECO:0000313" key="7">
    <source>
        <dbReference type="EMBL" id="MDQ8207871.1"/>
    </source>
</evidence>
<dbReference type="PANTHER" id="PTHR23077">
    <property type="entry name" value="AAA-FAMILY ATPASE"/>
    <property type="match status" value="1"/>
</dbReference>
<dbReference type="SUPFAM" id="SSF48452">
    <property type="entry name" value="TPR-like"/>
    <property type="match status" value="1"/>
</dbReference>
<comment type="caution">
    <text evidence="7">The sequence shown here is derived from an EMBL/GenBank/DDBJ whole genome shotgun (WGS) entry which is preliminary data.</text>
</comment>
<dbReference type="InterPro" id="IPR003959">
    <property type="entry name" value="ATPase_AAA_core"/>
</dbReference>
<dbReference type="Gene3D" id="1.25.40.10">
    <property type="entry name" value="Tetratricopeptide repeat domain"/>
    <property type="match status" value="1"/>
</dbReference>
<evidence type="ECO:0000256" key="3">
    <source>
        <dbReference type="PROSITE-ProRule" id="PRU00339"/>
    </source>
</evidence>
<dbReference type="SMART" id="SM00382">
    <property type="entry name" value="AAA"/>
    <property type="match status" value="1"/>
</dbReference>
<dbReference type="Gene3D" id="1.10.8.60">
    <property type="match status" value="1"/>
</dbReference>
<evidence type="ECO:0000256" key="2">
    <source>
        <dbReference type="ARBA" id="ARBA00022840"/>
    </source>
</evidence>
<dbReference type="PROSITE" id="PS00674">
    <property type="entry name" value="AAA"/>
    <property type="match status" value="1"/>
</dbReference>
<gene>
    <name evidence="7" type="ORF">QEH52_10140</name>
</gene>
<comment type="similarity">
    <text evidence="4">Belongs to the AAA ATPase family.</text>
</comment>
<dbReference type="EMBL" id="JARXHW010000020">
    <property type="protein sequence ID" value="MDQ8207871.1"/>
    <property type="molecule type" value="Genomic_DNA"/>
</dbReference>
<keyword evidence="3" id="KW-0802">TPR repeat</keyword>
<dbReference type="InterPro" id="IPR019734">
    <property type="entry name" value="TPR_rpt"/>
</dbReference>
<dbReference type="InterPro" id="IPR011990">
    <property type="entry name" value="TPR-like_helical_dom_sf"/>
</dbReference>
<keyword evidence="2 4" id="KW-0067">ATP-binding</keyword>
<dbReference type="InterPro" id="IPR027417">
    <property type="entry name" value="P-loop_NTPase"/>
</dbReference>
<proteinExistence type="inferred from homology"/>
<feature type="repeat" description="TPR" evidence="3">
    <location>
        <begin position="87"/>
        <end position="120"/>
    </location>
</feature>
<sequence length="465" mass="51275">MSNDLNALKQALQFSPDNIPLNLLYAQSCIDEGMIDTAGEAYEKILSLENDHLDARLGSARVALLQGKLSQAAVRAEQILQQSPNCGEAYIILTHIHINESEYSLARQKYTKAIEQNPSLKDPGIEADLKNAPETERPQRMGIGDDGSYAQTEAPDTQYEDSDDEPRGGEAFDLGLSDFERPKLNFNGVGGMEALKEEIRMKILYPMQHADLFKAYDKKIGGGVLLYGPPGCGKTLISKATAGEIKANFIAIGLHQILDMWIGNSEKNIHRIFELARKNTPCVLFFDEVDALAADRRDLRQSAGRNLINAFLSEMDGAQSENDGVLVLGATNAPWHLDPAFRRPGRFDRTLFVPPPDAPGRAAIIDVMRADKPIEELNAKALAQKTPQFSGADIKAVFDLATEYVLTEAMKSGKVIPLKTADFIRAAKRHKPTTASWFDSAKNYALYSNQGGMYDEILQYLGLLK</sequence>
<evidence type="ECO:0000313" key="8">
    <source>
        <dbReference type="Proteomes" id="UP001225316"/>
    </source>
</evidence>
<evidence type="ECO:0000256" key="4">
    <source>
        <dbReference type="RuleBase" id="RU003651"/>
    </source>
</evidence>
<dbReference type="SUPFAM" id="SSF52540">
    <property type="entry name" value="P-loop containing nucleoside triphosphate hydrolases"/>
    <property type="match status" value="1"/>
</dbReference>
<protein>
    <submittedName>
        <fullName evidence="7">AAA family ATPase</fullName>
    </submittedName>
</protein>
<dbReference type="PANTHER" id="PTHR23077:SF171">
    <property type="entry name" value="NUCLEAR VALOSIN-CONTAINING PROTEIN-LIKE"/>
    <property type="match status" value="1"/>
</dbReference>
<reference evidence="7 8" key="1">
    <citation type="submission" date="2023-04" db="EMBL/GenBank/DDBJ databases">
        <title>A novel bacteria isolated from coastal sediment.</title>
        <authorList>
            <person name="Liu X.-J."/>
            <person name="Du Z.-J."/>
        </authorList>
    </citation>
    <scope>NUCLEOTIDE SEQUENCE [LARGE SCALE GENOMIC DNA]</scope>
    <source>
        <strain evidence="7 8">SDUM461003</strain>
    </source>
</reference>
<dbReference type="Pfam" id="PF00004">
    <property type="entry name" value="AAA"/>
    <property type="match status" value="1"/>
</dbReference>
<dbReference type="PROSITE" id="PS50005">
    <property type="entry name" value="TPR"/>
    <property type="match status" value="1"/>
</dbReference>
<organism evidence="7 8">
    <name type="scientific">Thalassobacterium maritimum</name>
    <dbReference type="NCBI Taxonomy" id="3041265"/>
    <lineage>
        <taxon>Bacteria</taxon>
        <taxon>Pseudomonadati</taxon>
        <taxon>Verrucomicrobiota</taxon>
        <taxon>Opitutia</taxon>
        <taxon>Puniceicoccales</taxon>
        <taxon>Coraliomargaritaceae</taxon>
        <taxon>Thalassobacterium</taxon>
    </lineage>
</organism>
<evidence type="ECO:0000256" key="5">
    <source>
        <dbReference type="SAM" id="MobiDB-lite"/>
    </source>
</evidence>
<dbReference type="Proteomes" id="UP001225316">
    <property type="component" value="Unassembled WGS sequence"/>
</dbReference>
<dbReference type="Pfam" id="PF14559">
    <property type="entry name" value="TPR_19"/>
    <property type="match status" value="1"/>
</dbReference>
<dbReference type="Gene3D" id="3.40.50.300">
    <property type="entry name" value="P-loop containing nucleotide triphosphate hydrolases"/>
    <property type="match status" value="1"/>
</dbReference>
<keyword evidence="1 4" id="KW-0547">Nucleotide-binding</keyword>
<dbReference type="InterPro" id="IPR003960">
    <property type="entry name" value="ATPase_AAA_CS"/>
</dbReference>
<evidence type="ECO:0000259" key="6">
    <source>
        <dbReference type="SMART" id="SM00382"/>
    </source>
</evidence>
<name>A0ABU1AUN0_9BACT</name>
<dbReference type="InterPro" id="IPR050168">
    <property type="entry name" value="AAA_ATPase_domain"/>
</dbReference>
<feature type="region of interest" description="Disordered" evidence="5">
    <location>
        <begin position="116"/>
        <end position="175"/>
    </location>
</feature>
<feature type="domain" description="AAA+ ATPase" evidence="6">
    <location>
        <begin position="220"/>
        <end position="357"/>
    </location>
</feature>
<feature type="compositionally biased region" description="Basic and acidic residues" evidence="5">
    <location>
        <begin position="123"/>
        <end position="139"/>
    </location>
</feature>
<evidence type="ECO:0000256" key="1">
    <source>
        <dbReference type="ARBA" id="ARBA00022741"/>
    </source>
</evidence>
<accession>A0ABU1AUN0</accession>
<dbReference type="RefSeq" id="WP_308950186.1">
    <property type="nucleotide sequence ID" value="NZ_JARXHW010000020.1"/>
</dbReference>
<dbReference type="InterPro" id="IPR003593">
    <property type="entry name" value="AAA+_ATPase"/>
</dbReference>
<keyword evidence="8" id="KW-1185">Reference proteome</keyword>